<reference evidence="3 4" key="1">
    <citation type="journal article" date="2016" name="DNA Res.">
        <title>The draft genome of MD-2 pineapple using hybrid error correction of long reads.</title>
        <authorList>
            <person name="Redwan R.M."/>
            <person name="Saidin A."/>
            <person name="Kumar S.V."/>
        </authorList>
    </citation>
    <scope>NUCLEOTIDE SEQUENCE [LARGE SCALE GENOMIC DNA]</scope>
    <source>
        <strain evidence="4">cv. MD2</strain>
        <tissue evidence="3">Leaf</tissue>
    </source>
</reference>
<dbReference type="SUPFAM" id="SSF51735">
    <property type="entry name" value="NAD(P)-binding Rossmann-fold domains"/>
    <property type="match status" value="1"/>
</dbReference>
<dbReference type="InterPro" id="IPR001509">
    <property type="entry name" value="Epimerase_deHydtase"/>
</dbReference>
<feature type="domain" description="NAD-dependent epimerase/dehydratase" evidence="2">
    <location>
        <begin position="23"/>
        <end position="207"/>
    </location>
</feature>
<comment type="caution">
    <text evidence="3">The sequence shown here is derived from an EMBL/GenBank/DDBJ whole genome shotgun (WGS) entry which is preliminary data.</text>
</comment>
<dbReference type="PANTHER" id="PTHR10366:SF749">
    <property type="entry name" value="NAD DEPENDENT EPIMERASE_DEHYDRATASE FAMILY PROTEIN, EXPRESSED"/>
    <property type="match status" value="1"/>
</dbReference>
<evidence type="ECO:0000256" key="1">
    <source>
        <dbReference type="ARBA" id="ARBA00023002"/>
    </source>
</evidence>
<organism evidence="3 4">
    <name type="scientific">Ananas comosus</name>
    <name type="common">Pineapple</name>
    <name type="synonym">Ananas ananas</name>
    <dbReference type="NCBI Taxonomy" id="4615"/>
    <lineage>
        <taxon>Eukaryota</taxon>
        <taxon>Viridiplantae</taxon>
        <taxon>Streptophyta</taxon>
        <taxon>Embryophyta</taxon>
        <taxon>Tracheophyta</taxon>
        <taxon>Spermatophyta</taxon>
        <taxon>Magnoliopsida</taxon>
        <taxon>Liliopsida</taxon>
        <taxon>Poales</taxon>
        <taxon>Bromeliaceae</taxon>
        <taxon>Bromelioideae</taxon>
        <taxon>Ananas</taxon>
    </lineage>
</organism>
<name>A0A199UK21_ANACO</name>
<gene>
    <name evidence="3" type="ORF">ACMD2_14435</name>
</gene>
<dbReference type="Pfam" id="PF01370">
    <property type="entry name" value="Epimerase"/>
    <property type="match status" value="1"/>
</dbReference>
<proteinExistence type="predicted"/>
<sequence length="313" mass="34731">MAPASALYPDSKTVCVMDASCSLGVPLVERLLQRGYTVHAAAYAHGGDDHELNGLKKLASENAKRLKLFRSDPFDYQSIVDAARGCSGLFYMFDAANQDHHHQATYDEFMVEVEVRAAHNVLEACAQSETMEKVVFTSSVTAIVWKEDRKLAADFDERDWSEPNFCRKFKLWHALTKTLSEKTAWALAMDRGVAMVSVNAGLVIGPGLSAADPYLRGTPEMYEDGVLVTVDTDFLADAHVAVYETPSAYGRYICFNRAVCNPEDAVKLAVMLSPSAPHPPPSDELRVIEQRIENKKLNKIMVEFARGRHVDLD</sequence>
<dbReference type="Gene3D" id="3.40.50.720">
    <property type="entry name" value="NAD(P)-binding Rossmann-like Domain"/>
    <property type="match status" value="1"/>
</dbReference>
<dbReference type="EMBL" id="LSRQ01007309">
    <property type="protein sequence ID" value="OAY65073.1"/>
    <property type="molecule type" value="Genomic_DNA"/>
</dbReference>
<dbReference type="STRING" id="4615.A0A199UK21"/>
<protein>
    <submittedName>
        <fullName evidence="3">Tetraketide alpha-pyrone reductase 1</fullName>
    </submittedName>
</protein>
<evidence type="ECO:0000313" key="4">
    <source>
        <dbReference type="Proteomes" id="UP000092600"/>
    </source>
</evidence>
<keyword evidence="1" id="KW-0560">Oxidoreductase</keyword>
<dbReference type="PANTHER" id="PTHR10366">
    <property type="entry name" value="NAD DEPENDENT EPIMERASE/DEHYDRATASE"/>
    <property type="match status" value="1"/>
</dbReference>
<dbReference type="GO" id="GO:0016616">
    <property type="term" value="F:oxidoreductase activity, acting on the CH-OH group of donors, NAD or NADP as acceptor"/>
    <property type="evidence" value="ECO:0007669"/>
    <property type="project" value="TreeGrafter"/>
</dbReference>
<evidence type="ECO:0000259" key="2">
    <source>
        <dbReference type="Pfam" id="PF01370"/>
    </source>
</evidence>
<dbReference type="CDD" id="cd08958">
    <property type="entry name" value="FR_SDR_e"/>
    <property type="match status" value="1"/>
</dbReference>
<evidence type="ECO:0000313" key="3">
    <source>
        <dbReference type="EMBL" id="OAY65073.1"/>
    </source>
</evidence>
<dbReference type="AlphaFoldDB" id="A0A199UK21"/>
<dbReference type="InterPro" id="IPR050425">
    <property type="entry name" value="NAD(P)_dehydrat-like"/>
</dbReference>
<dbReference type="Proteomes" id="UP000092600">
    <property type="component" value="Unassembled WGS sequence"/>
</dbReference>
<accession>A0A199UK21</accession>
<dbReference type="InterPro" id="IPR036291">
    <property type="entry name" value="NAD(P)-bd_dom_sf"/>
</dbReference>